<feature type="compositionally biased region" description="Basic and acidic residues" evidence="7">
    <location>
        <begin position="659"/>
        <end position="675"/>
    </location>
</feature>
<dbReference type="PANTHER" id="PTHR15439:SF11">
    <property type="entry name" value="E3 UBIQUITIN LIGASE PQT3-LIKE ISOFORM X1"/>
    <property type="match status" value="1"/>
</dbReference>
<feature type="region of interest" description="Disordered" evidence="7">
    <location>
        <begin position="343"/>
        <end position="372"/>
    </location>
</feature>
<feature type="compositionally biased region" description="Basic residues" evidence="7">
    <location>
        <begin position="809"/>
        <end position="827"/>
    </location>
</feature>
<dbReference type="EMBL" id="JAVXUP010000661">
    <property type="protein sequence ID" value="KAK3023350.1"/>
    <property type="molecule type" value="Genomic_DNA"/>
</dbReference>
<keyword evidence="5" id="KW-0539">Nucleus</keyword>
<feature type="compositionally biased region" description="Basic and acidic residues" evidence="7">
    <location>
        <begin position="780"/>
        <end position="796"/>
    </location>
</feature>
<feature type="compositionally biased region" description="Polar residues" evidence="7">
    <location>
        <begin position="344"/>
        <end position="363"/>
    </location>
</feature>
<evidence type="ECO:0000259" key="8">
    <source>
        <dbReference type="PROSITE" id="PS50089"/>
    </source>
</evidence>
<dbReference type="PROSITE" id="PS00518">
    <property type="entry name" value="ZF_RING_1"/>
    <property type="match status" value="1"/>
</dbReference>
<dbReference type="Pfam" id="PF08783">
    <property type="entry name" value="DWNN"/>
    <property type="match status" value="1"/>
</dbReference>
<dbReference type="Pfam" id="PF00098">
    <property type="entry name" value="zf-CCHC"/>
    <property type="match status" value="1"/>
</dbReference>
<dbReference type="GO" id="GO:0016567">
    <property type="term" value="P:protein ubiquitination"/>
    <property type="evidence" value="ECO:0007669"/>
    <property type="project" value="InterPro"/>
</dbReference>
<evidence type="ECO:0000256" key="1">
    <source>
        <dbReference type="ARBA" id="ARBA00004123"/>
    </source>
</evidence>
<keyword evidence="2" id="KW-0479">Metal-binding</keyword>
<dbReference type="SMART" id="SM01180">
    <property type="entry name" value="DWNN"/>
    <property type="match status" value="1"/>
</dbReference>
<keyword evidence="4" id="KW-0862">Zinc</keyword>
<dbReference type="Gene3D" id="4.10.60.10">
    <property type="entry name" value="Zinc finger, CCHC-type"/>
    <property type="match status" value="1"/>
</dbReference>
<evidence type="ECO:0000313" key="12">
    <source>
        <dbReference type="Proteomes" id="UP001188597"/>
    </source>
</evidence>
<feature type="compositionally biased region" description="Basic and acidic residues" evidence="7">
    <location>
        <begin position="738"/>
        <end position="747"/>
    </location>
</feature>
<feature type="compositionally biased region" description="Basic and acidic residues" evidence="7">
    <location>
        <begin position="760"/>
        <end position="770"/>
    </location>
</feature>
<dbReference type="GO" id="GO:0061630">
    <property type="term" value="F:ubiquitin protein ligase activity"/>
    <property type="evidence" value="ECO:0007669"/>
    <property type="project" value="InterPro"/>
</dbReference>
<protein>
    <submittedName>
        <fullName evidence="11">Uncharacterized protein</fullName>
    </submittedName>
</protein>
<dbReference type="Pfam" id="PF13923">
    <property type="entry name" value="zf-C3HC4_2"/>
    <property type="match status" value="1"/>
</dbReference>
<dbReference type="Gene3D" id="3.30.40.10">
    <property type="entry name" value="Zinc/RING finger domain, C3HC4 (zinc finger)"/>
    <property type="match status" value="1"/>
</dbReference>
<dbReference type="PANTHER" id="PTHR15439">
    <property type="entry name" value="RETINOBLASTOMA-BINDING PROTEIN 6"/>
    <property type="match status" value="1"/>
</dbReference>
<evidence type="ECO:0000256" key="2">
    <source>
        <dbReference type="ARBA" id="ARBA00022723"/>
    </source>
</evidence>
<dbReference type="InterPro" id="IPR017907">
    <property type="entry name" value="Znf_RING_CS"/>
</dbReference>
<dbReference type="InterPro" id="IPR014891">
    <property type="entry name" value="DWNN_domain"/>
</dbReference>
<dbReference type="PROSITE" id="PS50089">
    <property type="entry name" value="ZF_RING_2"/>
    <property type="match status" value="1"/>
</dbReference>
<keyword evidence="12" id="KW-1185">Reference proteome</keyword>
<evidence type="ECO:0000256" key="7">
    <source>
        <dbReference type="SAM" id="MobiDB-lite"/>
    </source>
</evidence>
<keyword evidence="3 6" id="KW-0863">Zinc-finger</keyword>
<comment type="subcellular location">
    <subcellularLocation>
        <location evidence="1">Nucleus</location>
    </subcellularLocation>
</comment>
<evidence type="ECO:0000259" key="9">
    <source>
        <dbReference type="PROSITE" id="PS50158"/>
    </source>
</evidence>
<dbReference type="GO" id="GO:0006511">
    <property type="term" value="P:ubiquitin-dependent protein catabolic process"/>
    <property type="evidence" value="ECO:0007669"/>
    <property type="project" value="TreeGrafter"/>
</dbReference>
<dbReference type="Gene3D" id="3.10.20.90">
    <property type="entry name" value="Phosphatidylinositol 3-kinase Catalytic Subunit, Chain A, domain 1"/>
    <property type="match status" value="1"/>
</dbReference>
<feature type="domain" description="CCHC-type" evidence="9">
    <location>
        <begin position="483"/>
        <end position="497"/>
    </location>
</feature>
<dbReference type="InterPro" id="IPR033489">
    <property type="entry name" value="RBBP6"/>
</dbReference>
<name>A0AA88WD04_9ASTE</name>
<evidence type="ECO:0000256" key="6">
    <source>
        <dbReference type="PROSITE-ProRule" id="PRU00047"/>
    </source>
</evidence>
<reference evidence="11" key="1">
    <citation type="submission" date="2022-12" db="EMBL/GenBank/DDBJ databases">
        <title>Draft genome assemblies for two species of Escallonia (Escalloniales).</title>
        <authorList>
            <person name="Chanderbali A."/>
            <person name="Dervinis C."/>
            <person name="Anghel I."/>
            <person name="Soltis D."/>
            <person name="Soltis P."/>
            <person name="Zapata F."/>
        </authorList>
    </citation>
    <scope>NUCLEOTIDE SEQUENCE</scope>
    <source>
        <strain evidence="11">UCBG64.0493</strain>
        <tissue evidence="11">Leaf</tissue>
    </source>
</reference>
<feature type="domain" description="RING-type" evidence="8">
    <location>
        <begin position="210"/>
        <end position="249"/>
    </location>
</feature>
<feature type="region of interest" description="Disordered" evidence="7">
    <location>
        <begin position="627"/>
        <end position="839"/>
    </location>
</feature>
<feature type="compositionally biased region" description="Low complexity" evidence="7">
    <location>
        <begin position="797"/>
        <end position="806"/>
    </location>
</feature>
<dbReference type="CDD" id="cd16620">
    <property type="entry name" value="vRING-HC-C4C4_RBBP6"/>
    <property type="match status" value="1"/>
</dbReference>
<dbReference type="AlphaFoldDB" id="A0AA88WD04"/>
<dbReference type="PROSITE" id="PS51282">
    <property type="entry name" value="DWNN"/>
    <property type="match status" value="1"/>
</dbReference>
<sequence length="863" mass="96999">MSIRFKFRSSVSFDSVDIDGRASISVRDLRSKIVRHKNLNISQDFDLYNDGSFQIPSGSSVIIKRVPAGTVSQALVPIASNEKFGTECSKPFSPMIGQADEFDDFGIDLCPVPEATLPENELYKKSGISNEKANIAGRRFSAPSRSGCQLEASDPGDAILRGPNQSETEGNIPQKKLEAQVEEHVKFEKVGGGANSLAPQNANLPSELKCPLCNTFFKEAVMIPCCQHSFCERCIRAELIEKARCPKCSSNKCRVEHLLPNLSLRQAIEHFLESQVLITASENALREYAPDGESGIQAKDVSCAVTIFRKEPNVPLSSSATGKGSNQIIGESYYESRKYASFERSGNSGTGKSLKSAPSSKKTNQIDREKSGYAHHVDFQSRPEDLAGGADFQGENQPFSLPHIHVHEEGGGRSFVANGRHKKMASRGELFLVVAGRSHNALPPSSIVDEAEDIPFAQYSEESEKVEQNRAVSNYTLYLDRTCYMCGSPDHFIRDCPVASSPHPMLQTGNPMFPGGVPGYSSGYASPYWNSAIYPPMRPYGNMYGNPGMMSFNASMVPATPFPVTPYIPSMYGGLPSPGLVHQYINSHLKDAGLHFWNHVVADLHTFRHFLATFCSMDTRMGSLAPQVSRGKLSNEKLGRRQLYDDEDDDPRRRYCYNEPERSHDYRYHTEREKSVSYSDENVSRKSRRKPQYDKHPDHDIHGVEERHESHSRSSTAGRDRKTYNSERSYSGVEDLSSSDRYDEERHRQHYRSSKKQHLRRDQCDSDSSCRRNKTKRVTRTKDPDIKGSNEKHYNHLESGLESSSSGDRKKRHKDKNHSRSSRHSGHAKPVSDELSNERWQMVTMSDEDCRERNCHLKRKRVL</sequence>
<dbReference type="SMART" id="SM00343">
    <property type="entry name" value="ZnF_C2HC"/>
    <property type="match status" value="1"/>
</dbReference>
<feature type="compositionally biased region" description="Basic residues" evidence="7">
    <location>
        <begin position="748"/>
        <end position="759"/>
    </location>
</feature>
<proteinExistence type="predicted"/>
<dbReference type="GO" id="GO:0003676">
    <property type="term" value="F:nucleic acid binding"/>
    <property type="evidence" value="ECO:0007669"/>
    <property type="project" value="InterPro"/>
</dbReference>
<feature type="compositionally biased region" description="Basic and acidic residues" evidence="7">
    <location>
        <begin position="633"/>
        <end position="644"/>
    </location>
</feature>
<organism evidence="11 12">
    <name type="scientific">Escallonia herrerae</name>
    <dbReference type="NCBI Taxonomy" id="1293975"/>
    <lineage>
        <taxon>Eukaryota</taxon>
        <taxon>Viridiplantae</taxon>
        <taxon>Streptophyta</taxon>
        <taxon>Embryophyta</taxon>
        <taxon>Tracheophyta</taxon>
        <taxon>Spermatophyta</taxon>
        <taxon>Magnoliopsida</taxon>
        <taxon>eudicotyledons</taxon>
        <taxon>Gunneridae</taxon>
        <taxon>Pentapetalae</taxon>
        <taxon>asterids</taxon>
        <taxon>campanulids</taxon>
        <taxon>Escalloniales</taxon>
        <taxon>Escalloniaceae</taxon>
        <taxon>Escallonia</taxon>
    </lineage>
</organism>
<dbReference type="GO" id="GO:0006397">
    <property type="term" value="P:mRNA processing"/>
    <property type="evidence" value="ECO:0007669"/>
    <property type="project" value="InterPro"/>
</dbReference>
<evidence type="ECO:0000256" key="5">
    <source>
        <dbReference type="ARBA" id="ARBA00023242"/>
    </source>
</evidence>
<dbReference type="GO" id="GO:0008270">
    <property type="term" value="F:zinc ion binding"/>
    <property type="evidence" value="ECO:0007669"/>
    <property type="project" value="UniProtKB-KW"/>
</dbReference>
<dbReference type="SMART" id="SM00184">
    <property type="entry name" value="RING"/>
    <property type="match status" value="1"/>
</dbReference>
<evidence type="ECO:0000256" key="4">
    <source>
        <dbReference type="ARBA" id="ARBA00022833"/>
    </source>
</evidence>
<feature type="compositionally biased region" description="Basic and acidic residues" evidence="7">
    <location>
        <begin position="691"/>
        <end position="725"/>
    </location>
</feature>
<comment type="caution">
    <text evidence="11">The sequence shown here is derived from an EMBL/GenBank/DDBJ whole genome shotgun (WGS) entry which is preliminary data.</text>
</comment>
<dbReference type="Proteomes" id="UP001188597">
    <property type="component" value="Unassembled WGS sequence"/>
</dbReference>
<accession>A0AA88WD04</accession>
<dbReference type="InterPro" id="IPR001878">
    <property type="entry name" value="Znf_CCHC"/>
</dbReference>
<evidence type="ECO:0000313" key="11">
    <source>
        <dbReference type="EMBL" id="KAK3023350.1"/>
    </source>
</evidence>
<dbReference type="InterPro" id="IPR013083">
    <property type="entry name" value="Znf_RING/FYVE/PHD"/>
</dbReference>
<dbReference type="GO" id="GO:0005634">
    <property type="term" value="C:nucleus"/>
    <property type="evidence" value="ECO:0007669"/>
    <property type="project" value="UniProtKB-SubCell"/>
</dbReference>
<dbReference type="SUPFAM" id="SSF57850">
    <property type="entry name" value="RING/U-box"/>
    <property type="match status" value="1"/>
</dbReference>
<gene>
    <name evidence="11" type="ORF">RJ639_042748</name>
</gene>
<evidence type="ECO:0000259" key="10">
    <source>
        <dbReference type="PROSITE" id="PS51282"/>
    </source>
</evidence>
<evidence type="ECO:0000256" key="3">
    <source>
        <dbReference type="ARBA" id="ARBA00022771"/>
    </source>
</evidence>
<feature type="domain" description="DWNN" evidence="10">
    <location>
        <begin position="3"/>
        <end position="67"/>
    </location>
</feature>
<dbReference type="PROSITE" id="PS50158">
    <property type="entry name" value="ZF_CCHC"/>
    <property type="match status" value="1"/>
</dbReference>
<dbReference type="InterPro" id="IPR001841">
    <property type="entry name" value="Znf_RING"/>
</dbReference>